<evidence type="ECO:0000313" key="1">
    <source>
        <dbReference type="EMBL" id="MBB2893012.1"/>
    </source>
</evidence>
<dbReference type="Proteomes" id="UP000559182">
    <property type="component" value="Unassembled WGS sequence"/>
</dbReference>
<protein>
    <submittedName>
        <fullName evidence="1">Uncharacterized protein</fullName>
    </submittedName>
</protein>
<reference evidence="1 2" key="1">
    <citation type="submission" date="2020-08" db="EMBL/GenBank/DDBJ databases">
        <title>Sequencing the genomes of 1000 actinobacteria strains.</title>
        <authorList>
            <person name="Klenk H.-P."/>
        </authorList>
    </citation>
    <scope>NUCLEOTIDE SEQUENCE [LARGE SCALE GENOMIC DNA]</scope>
    <source>
        <strain evidence="1 2">DSM 105369</strain>
    </source>
</reference>
<accession>A0A839NES7</accession>
<organism evidence="1 2">
    <name type="scientific">Flexivirga oryzae</name>
    <dbReference type="NCBI Taxonomy" id="1794944"/>
    <lineage>
        <taxon>Bacteria</taxon>
        <taxon>Bacillati</taxon>
        <taxon>Actinomycetota</taxon>
        <taxon>Actinomycetes</taxon>
        <taxon>Micrococcales</taxon>
        <taxon>Dermacoccaceae</taxon>
        <taxon>Flexivirga</taxon>
    </lineage>
</organism>
<proteinExistence type="predicted"/>
<sequence length="57" mass="6262">MRSLLPDITKAQVGPELYSTPPVGVTGLSLPKASYHADREQPIYPATVTTVKMWVSY</sequence>
<dbReference type="RefSeq" id="WP_183321386.1">
    <property type="nucleotide sequence ID" value="NZ_JACHVQ010000002.1"/>
</dbReference>
<dbReference type="EMBL" id="JACHVQ010000002">
    <property type="protein sequence ID" value="MBB2893012.1"/>
    <property type="molecule type" value="Genomic_DNA"/>
</dbReference>
<keyword evidence="2" id="KW-1185">Reference proteome</keyword>
<name>A0A839NES7_9MICO</name>
<evidence type="ECO:0000313" key="2">
    <source>
        <dbReference type="Proteomes" id="UP000559182"/>
    </source>
</evidence>
<dbReference type="AlphaFoldDB" id="A0A839NES7"/>
<comment type="caution">
    <text evidence="1">The sequence shown here is derived from an EMBL/GenBank/DDBJ whole genome shotgun (WGS) entry which is preliminary data.</text>
</comment>
<gene>
    <name evidence="1" type="ORF">FHU39_003030</name>
</gene>